<organism evidence="1 2">
    <name type="scientific">Natranaerovirga hydrolytica</name>
    <dbReference type="NCBI Taxonomy" id="680378"/>
    <lineage>
        <taxon>Bacteria</taxon>
        <taxon>Bacillati</taxon>
        <taxon>Bacillota</taxon>
        <taxon>Clostridia</taxon>
        <taxon>Lachnospirales</taxon>
        <taxon>Natranaerovirgaceae</taxon>
        <taxon>Natranaerovirga</taxon>
    </lineage>
</organism>
<dbReference type="Proteomes" id="UP000294545">
    <property type="component" value="Unassembled WGS sequence"/>
</dbReference>
<reference evidence="1 2" key="1">
    <citation type="submission" date="2019-03" db="EMBL/GenBank/DDBJ databases">
        <title>Genomic Encyclopedia of Type Strains, Phase IV (KMG-IV): sequencing the most valuable type-strain genomes for metagenomic binning, comparative biology and taxonomic classification.</title>
        <authorList>
            <person name="Goeker M."/>
        </authorList>
    </citation>
    <scope>NUCLEOTIDE SEQUENCE [LARGE SCALE GENOMIC DNA]</scope>
    <source>
        <strain evidence="1 2">DSM 24176</strain>
    </source>
</reference>
<comment type="caution">
    <text evidence="1">The sequence shown here is derived from an EMBL/GenBank/DDBJ whole genome shotgun (WGS) entry which is preliminary data.</text>
</comment>
<evidence type="ECO:0000313" key="2">
    <source>
        <dbReference type="Proteomes" id="UP000294545"/>
    </source>
</evidence>
<dbReference type="EMBL" id="SMGQ01000019">
    <property type="protein sequence ID" value="TCK86797.1"/>
    <property type="molecule type" value="Genomic_DNA"/>
</dbReference>
<protein>
    <recommendedName>
        <fullName evidence="3">DUF370 domain-containing protein</fullName>
    </recommendedName>
</protein>
<dbReference type="AlphaFoldDB" id="A0A4R1M5D1"/>
<sequence length="77" mass="8927">MYIHIGEEKDLLKKDIIGIYDFNISKNVLSNNNINVIKLSNEKSKSIVIEDNKGIFNIYLSPISSVTLYKRWNEPLK</sequence>
<dbReference type="NCBIfam" id="NF046065">
    <property type="entry name" value="MtxRegRemB"/>
    <property type="match status" value="1"/>
</dbReference>
<gene>
    <name evidence="1" type="ORF">EDC19_2851</name>
</gene>
<proteinExistence type="predicted"/>
<evidence type="ECO:0000313" key="1">
    <source>
        <dbReference type="EMBL" id="TCK86797.1"/>
    </source>
</evidence>
<evidence type="ECO:0008006" key="3">
    <source>
        <dbReference type="Google" id="ProtNLM"/>
    </source>
</evidence>
<dbReference type="OrthoDB" id="9811390at2"/>
<keyword evidence="2" id="KW-1185">Reference proteome</keyword>
<accession>A0A4R1M5D1</accession>
<dbReference type="RefSeq" id="WP_132283503.1">
    <property type="nucleotide sequence ID" value="NZ_SMGQ01000019.1"/>
</dbReference>
<name>A0A4R1M5D1_9FIRM</name>